<keyword evidence="1" id="KW-1133">Transmembrane helix</keyword>
<feature type="transmembrane region" description="Helical" evidence="1">
    <location>
        <begin position="104"/>
        <end position="121"/>
    </location>
</feature>
<dbReference type="PANTHER" id="PTHR40761:SF1">
    <property type="entry name" value="CONSERVED INTEGRAL MEMBRANE ALANINE VALINE AND LEUCINE RICH PROTEIN-RELATED"/>
    <property type="match status" value="1"/>
</dbReference>
<organism evidence="3 4">
    <name type="scientific">Nocardioides panacis</name>
    <dbReference type="NCBI Taxonomy" id="2849501"/>
    <lineage>
        <taxon>Bacteria</taxon>
        <taxon>Bacillati</taxon>
        <taxon>Actinomycetota</taxon>
        <taxon>Actinomycetes</taxon>
        <taxon>Propionibacteriales</taxon>
        <taxon>Nocardioidaceae</taxon>
        <taxon>Nocardioides</taxon>
    </lineage>
</organism>
<dbReference type="RefSeq" id="WP_216937684.1">
    <property type="nucleotide sequence ID" value="NZ_CP077062.1"/>
</dbReference>
<evidence type="ECO:0000256" key="1">
    <source>
        <dbReference type="SAM" id="Phobius"/>
    </source>
</evidence>
<feature type="transmembrane region" description="Helical" evidence="1">
    <location>
        <begin position="228"/>
        <end position="249"/>
    </location>
</feature>
<reference evidence="3" key="1">
    <citation type="submission" date="2021-06" db="EMBL/GenBank/DDBJ databases">
        <title>Complete genome sequence of Nocardioides sp. G188.</title>
        <authorList>
            <person name="Im W.-T."/>
        </authorList>
    </citation>
    <scope>NUCLEOTIDE SEQUENCE</scope>
    <source>
        <strain evidence="3">G188</strain>
    </source>
</reference>
<keyword evidence="1" id="KW-0812">Transmembrane</keyword>
<feature type="signal peptide" evidence="2">
    <location>
        <begin position="1"/>
        <end position="26"/>
    </location>
</feature>
<keyword evidence="4" id="KW-1185">Reference proteome</keyword>
<dbReference type="AlphaFoldDB" id="A0A975SVL5"/>
<dbReference type="PANTHER" id="PTHR40761">
    <property type="entry name" value="CONSERVED INTEGRAL MEMBRANE ALANINE VALINE AND LEUCINE RICH PROTEIN-RELATED"/>
    <property type="match status" value="1"/>
</dbReference>
<feature type="transmembrane region" description="Helical" evidence="1">
    <location>
        <begin position="133"/>
        <end position="153"/>
    </location>
</feature>
<dbReference type="KEGG" id="nps:KRR39_13820"/>
<gene>
    <name evidence="3" type="ORF">KRR39_13820</name>
</gene>
<evidence type="ECO:0000313" key="3">
    <source>
        <dbReference type="EMBL" id="QWZ06631.1"/>
    </source>
</evidence>
<keyword evidence="2" id="KW-0732">Signal</keyword>
<feature type="chain" id="PRO_5037629974" evidence="2">
    <location>
        <begin position="27"/>
        <end position="295"/>
    </location>
</feature>
<dbReference type="Proteomes" id="UP000683575">
    <property type="component" value="Chromosome"/>
</dbReference>
<feature type="transmembrane region" description="Helical" evidence="1">
    <location>
        <begin position="255"/>
        <end position="277"/>
    </location>
</feature>
<feature type="transmembrane region" description="Helical" evidence="1">
    <location>
        <begin position="198"/>
        <end position="216"/>
    </location>
</feature>
<evidence type="ECO:0000256" key="2">
    <source>
        <dbReference type="SAM" id="SignalP"/>
    </source>
</evidence>
<keyword evidence="1" id="KW-0472">Membrane</keyword>
<name>A0A975SVL5_9ACTN</name>
<sequence length="295" mass="30322">MNALAVTLALLSAATFAISSSVQHQAAEKAPASAASVFALLGYLVRRPPWLVGQVLATCAFALHASALHAGPIAVVQPIVVSGIVWAVPARAAISRRLPSLSELRAVLVTALGLAVFLVASDPTEGEPAGLGAGTVALAAVGVVVALAANVAAGRVGDDPRRKAFFLGCVGGVLFGLVAGFMKLALQELNDGGVDAMLTAWPTYALLLVGAGGVLTNQRAYRTAGLSASMPALNIVNGLTSLVFGFTVFSEVPRHSPLFLVIEVGALACMAVGLWMLMRFEEAHQRVTQPELAHD</sequence>
<dbReference type="EMBL" id="CP077062">
    <property type="protein sequence ID" value="QWZ06631.1"/>
    <property type="molecule type" value="Genomic_DNA"/>
</dbReference>
<evidence type="ECO:0000313" key="4">
    <source>
        <dbReference type="Proteomes" id="UP000683575"/>
    </source>
</evidence>
<proteinExistence type="predicted"/>
<dbReference type="NCBIfam" id="NF038012">
    <property type="entry name" value="DMT_1"/>
    <property type="match status" value="1"/>
</dbReference>
<accession>A0A975SVL5</accession>
<feature type="transmembrane region" description="Helical" evidence="1">
    <location>
        <begin position="73"/>
        <end position="92"/>
    </location>
</feature>
<protein>
    <submittedName>
        <fullName evidence="3">DMT family transporter</fullName>
    </submittedName>
</protein>
<feature type="transmembrane region" description="Helical" evidence="1">
    <location>
        <begin position="165"/>
        <end position="186"/>
    </location>
</feature>